<accession>A0ACC0IYL1</accession>
<proteinExistence type="predicted"/>
<keyword evidence="2" id="KW-1185">Reference proteome</keyword>
<protein>
    <submittedName>
        <fullName evidence="1">Uncharacterized protein</fullName>
    </submittedName>
</protein>
<evidence type="ECO:0000313" key="2">
    <source>
        <dbReference type="Proteomes" id="UP001060215"/>
    </source>
</evidence>
<evidence type="ECO:0000313" key="1">
    <source>
        <dbReference type="EMBL" id="KAI8029619.1"/>
    </source>
</evidence>
<dbReference type="EMBL" id="CM045758">
    <property type="protein sequence ID" value="KAI8029619.1"/>
    <property type="molecule type" value="Genomic_DNA"/>
</dbReference>
<sequence>MKRKMEKNSAEKEETIEMFDHGDDQQQQQQQMVCALILSYGNRGSSIPKTLHLIEAQNVSDITDDGEFVFNGDVKVNLVSKFDHPMKDAEIKLIPNYTLPCSWLTVVNSCRGFVFPVLSGTNCCEWPNDRLSNRSMRSVGSVGGLNCTQLGAEEHGGGSKIYLICRNALVVYDPVKQTARYLKTPGLQRKCEAIPHIPCLVSLKDVMGDNAKLSNIKSRFQVLQLECNSNDGCLVFHILKC</sequence>
<dbReference type="Proteomes" id="UP001060215">
    <property type="component" value="Chromosome 1"/>
</dbReference>
<organism evidence="1 2">
    <name type="scientific">Camellia lanceoleosa</name>
    <dbReference type="NCBI Taxonomy" id="1840588"/>
    <lineage>
        <taxon>Eukaryota</taxon>
        <taxon>Viridiplantae</taxon>
        <taxon>Streptophyta</taxon>
        <taxon>Embryophyta</taxon>
        <taxon>Tracheophyta</taxon>
        <taxon>Spermatophyta</taxon>
        <taxon>Magnoliopsida</taxon>
        <taxon>eudicotyledons</taxon>
        <taxon>Gunneridae</taxon>
        <taxon>Pentapetalae</taxon>
        <taxon>asterids</taxon>
        <taxon>Ericales</taxon>
        <taxon>Theaceae</taxon>
        <taxon>Camellia</taxon>
    </lineage>
</organism>
<gene>
    <name evidence="1" type="ORF">LOK49_LG01G02943</name>
</gene>
<reference evidence="1 2" key="1">
    <citation type="journal article" date="2022" name="Plant J.">
        <title>Chromosome-level genome of Camellia lanceoleosa provides a valuable resource for understanding genome evolution and self-incompatibility.</title>
        <authorList>
            <person name="Gong W."/>
            <person name="Xiao S."/>
            <person name="Wang L."/>
            <person name="Liao Z."/>
            <person name="Chang Y."/>
            <person name="Mo W."/>
            <person name="Hu G."/>
            <person name="Li W."/>
            <person name="Zhao G."/>
            <person name="Zhu H."/>
            <person name="Hu X."/>
            <person name="Ji K."/>
            <person name="Xiang X."/>
            <person name="Song Q."/>
            <person name="Yuan D."/>
            <person name="Jin S."/>
            <person name="Zhang L."/>
        </authorList>
    </citation>
    <scope>NUCLEOTIDE SEQUENCE [LARGE SCALE GENOMIC DNA]</scope>
    <source>
        <strain evidence="1">SQ_2022a</strain>
    </source>
</reference>
<name>A0ACC0IYL1_9ERIC</name>
<comment type="caution">
    <text evidence="1">The sequence shown here is derived from an EMBL/GenBank/DDBJ whole genome shotgun (WGS) entry which is preliminary data.</text>
</comment>